<dbReference type="PATRIC" id="fig|1203610.3.peg.2852"/>
<accession>A0A0F5JBS0</accession>
<dbReference type="HOGENOM" id="CLU_1738770_0_0_10"/>
<dbReference type="STRING" id="1203610.HMPREF1536_02786"/>
<organism evidence="1 2">
    <name type="scientific">Parabacteroides gordonii MS-1 = DSM 23371</name>
    <dbReference type="NCBI Taxonomy" id="1203610"/>
    <lineage>
        <taxon>Bacteria</taxon>
        <taxon>Pseudomonadati</taxon>
        <taxon>Bacteroidota</taxon>
        <taxon>Bacteroidia</taxon>
        <taxon>Bacteroidales</taxon>
        <taxon>Tannerellaceae</taxon>
        <taxon>Parabacteroides</taxon>
    </lineage>
</organism>
<name>A0A0F5JBS0_9BACT</name>
<gene>
    <name evidence="1" type="ORF">HMPREF1536_02786</name>
</gene>
<reference evidence="1 2" key="1">
    <citation type="submission" date="2013-04" db="EMBL/GenBank/DDBJ databases">
        <title>The Genome Sequence of Parabacteroides gordonii DSM 23371.</title>
        <authorList>
            <consortium name="The Broad Institute Genomics Platform"/>
            <person name="Earl A."/>
            <person name="Ward D."/>
            <person name="Feldgarden M."/>
            <person name="Gevers D."/>
            <person name="Martens E."/>
            <person name="Sakamoto M."/>
            <person name="Benno Y."/>
            <person name="Suzuki N."/>
            <person name="Matsunaga N."/>
            <person name="Koshihara K."/>
            <person name="Seki M."/>
            <person name="Komiya H."/>
            <person name="Walker B."/>
            <person name="Young S."/>
            <person name="Zeng Q."/>
            <person name="Gargeya S."/>
            <person name="Fitzgerald M."/>
            <person name="Haas B."/>
            <person name="Abouelleil A."/>
            <person name="Allen A.W."/>
            <person name="Alvarado L."/>
            <person name="Arachchi H.M."/>
            <person name="Berlin A.M."/>
            <person name="Chapman S.B."/>
            <person name="Gainer-Dewar J."/>
            <person name="Goldberg J."/>
            <person name="Griggs A."/>
            <person name="Gujja S."/>
            <person name="Hansen M."/>
            <person name="Howarth C."/>
            <person name="Imamovic A."/>
            <person name="Ireland A."/>
            <person name="Larimer J."/>
            <person name="McCowan C."/>
            <person name="Murphy C."/>
            <person name="Pearson M."/>
            <person name="Poon T.W."/>
            <person name="Priest M."/>
            <person name="Roberts A."/>
            <person name="Saif S."/>
            <person name="Shea T."/>
            <person name="Sisk P."/>
            <person name="Sykes S."/>
            <person name="Wortman J."/>
            <person name="Nusbaum C."/>
            <person name="Birren B."/>
        </authorList>
    </citation>
    <scope>NUCLEOTIDE SEQUENCE [LARGE SCALE GENOMIC DNA]</scope>
    <source>
        <strain evidence="1 2">MS-1</strain>
    </source>
</reference>
<evidence type="ECO:0000313" key="1">
    <source>
        <dbReference type="EMBL" id="KKB55321.1"/>
    </source>
</evidence>
<protein>
    <submittedName>
        <fullName evidence="1">Uncharacterized protein</fullName>
    </submittedName>
</protein>
<sequence>MKEVQNIIFEELEDLRKRIISNIDSTGRRASGRTSGSMHTDVSENRGILFGRMAFETLETGRKPGKVPAGFYQIIKQWVIDKGISFDSQSERNSFAYLVSRKIAREGTQLYRMGSDADVYTTEVPETIERIKDRVGFLMRLEFESIKLNK</sequence>
<proteinExistence type="predicted"/>
<dbReference type="AlphaFoldDB" id="A0A0F5JBS0"/>
<keyword evidence="2" id="KW-1185">Reference proteome</keyword>
<evidence type="ECO:0000313" key="2">
    <source>
        <dbReference type="Proteomes" id="UP000033035"/>
    </source>
</evidence>
<dbReference type="RefSeq" id="WP_028729662.1">
    <property type="nucleotide sequence ID" value="NZ_KE386764.1"/>
</dbReference>
<comment type="caution">
    <text evidence="1">The sequence shown here is derived from an EMBL/GenBank/DDBJ whole genome shotgun (WGS) entry which is preliminary data.</text>
</comment>
<dbReference type="EMBL" id="AQHW01000015">
    <property type="protein sequence ID" value="KKB55321.1"/>
    <property type="molecule type" value="Genomic_DNA"/>
</dbReference>
<dbReference type="Proteomes" id="UP000033035">
    <property type="component" value="Unassembled WGS sequence"/>
</dbReference>